<proteinExistence type="predicted"/>
<accession>A0A0W0VQ46</accession>
<dbReference type="STRING" id="45067.Llan_1224"/>
<organism evidence="1 2">
    <name type="scientific">Legionella lansingensis</name>
    <dbReference type="NCBI Taxonomy" id="45067"/>
    <lineage>
        <taxon>Bacteria</taxon>
        <taxon>Pseudomonadati</taxon>
        <taxon>Pseudomonadota</taxon>
        <taxon>Gammaproteobacteria</taxon>
        <taxon>Legionellales</taxon>
        <taxon>Legionellaceae</taxon>
        <taxon>Legionella</taxon>
    </lineage>
</organism>
<dbReference type="Proteomes" id="UP000054869">
    <property type="component" value="Unassembled WGS sequence"/>
</dbReference>
<dbReference type="AlphaFoldDB" id="A0A0W0VQ46"/>
<evidence type="ECO:0000313" key="2">
    <source>
        <dbReference type="Proteomes" id="UP000054869"/>
    </source>
</evidence>
<reference evidence="1 2" key="1">
    <citation type="submission" date="2015-11" db="EMBL/GenBank/DDBJ databases">
        <title>Genomic analysis of 38 Legionella species identifies large and diverse effector repertoires.</title>
        <authorList>
            <person name="Burstein D."/>
            <person name="Amaro F."/>
            <person name="Zusman T."/>
            <person name="Lifshitz Z."/>
            <person name="Cohen O."/>
            <person name="Gilbert J.A."/>
            <person name="Pupko T."/>
            <person name="Shuman H.A."/>
            <person name="Segal G."/>
        </authorList>
    </citation>
    <scope>NUCLEOTIDE SEQUENCE [LARGE SCALE GENOMIC DNA]</scope>
    <source>
        <strain evidence="1 2">ATCC 49751</strain>
    </source>
</reference>
<name>A0A0W0VQ46_9GAMM</name>
<evidence type="ECO:0000313" key="1">
    <source>
        <dbReference type="EMBL" id="KTD22283.1"/>
    </source>
</evidence>
<protein>
    <submittedName>
        <fullName evidence="1">Uncharacterized protein</fullName>
    </submittedName>
</protein>
<dbReference type="EMBL" id="LNYI01000027">
    <property type="protein sequence ID" value="KTD22283.1"/>
    <property type="molecule type" value="Genomic_DNA"/>
</dbReference>
<dbReference type="RefSeq" id="WP_231950228.1">
    <property type="nucleotide sequence ID" value="NZ_CAAAJD010000020.1"/>
</dbReference>
<comment type="caution">
    <text evidence="1">The sequence shown here is derived from an EMBL/GenBank/DDBJ whole genome shotgun (WGS) entry which is preliminary data.</text>
</comment>
<dbReference type="PATRIC" id="fig|45067.4.peg.1284"/>
<gene>
    <name evidence="1" type="ORF">Llan_1224</name>
</gene>
<keyword evidence="2" id="KW-1185">Reference proteome</keyword>
<dbReference type="eggNOG" id="ENOG5031E2R">
    <property type="taxonomic scope" value="Bacteria"/>
</dbReference>
<sequence length="165" mass="19217">MLRKTCKRIAWLKAMIREFLIETTKSQYEILEIYECKKSGFMKAVVKLSSRHIIEKNISDIVIDGDFIECLDKKTIRTLTYMATIERMKPDYAVVVQHLSDEVDDYILEIQSRTKHQIIKKTPSELLKDKSLLSKLSPIDANRIGYLAGVKDTAKEFKIKSERKM</sequence>